<feature type="domain" description="Thiamine pyrophosphate enzyme N-terminal TPP-binding" evidence="4">
    <location>
        <begin position="22"/>
        <end position="126"/>
    </location>
</feature>
<dbReference type="AlphaFoldDB" id="A0A0E3USD1"/>
<evidence type="ECO:0000259" key="3">
    <source>
        <dbReference type="Pfam" id="PF02775"/>
    </source>
</evidence>
<dbReference type="GO" id="GO:0009097">
    <property type="term" value="P:isoleucine biosynthetic process"/>
    <property type="evidence" value="ECO:0007669"/>
    <property type="project" value="TreeGrafter"/>
</dbReference>
<dbReference type="Gene3D" id="3.40.50.970">
    <property type="match status" value="2"/>
</dbReference>
<dbReference type="InterPro" id="IPR029035">
    <property type="entry name" value="DHS-like_NAD/FAD-binding_dom"/>
</dbReference>
<dbReference type="GO" id="GO:0005948">
    <property type="term" value="C:acetolactate synthase complex"/>
    <property type="evidence" value="ECO:0007669"/>
    <property type="project" value="TreeGrafter"/>
</dbReference>
<evidence type="ECO:0000256" key="2">
    <source>
        <dbReference type="ARBA" id="ARBA00023052"/>
    </source>
</evidence>
<comment type="similarity">
    <text evidence="1">Belongs to the TPP enzyme family.</text>
</comment>
<dbReference type="Pfam" id="PF02776">
    <property type="entry name" value="TPP_enzyme_N"/>
    <property type="match status" value="1"/>
</dbReference>
<dbReference type="InterPro" id="IPR011766">
    <property type="entry name" value="TPP_enzyme_TPP-bd"/>
</dbReference>
<reference evidence="5" key="1">
    <citation type="journal article" date="2015" name="J. Biol. Chem.">
        <title>The biosynthesis of capuramycin-type antibiotics: identification of the A-102395 biosynthetic gene cluster, mechanism of self-resistance, and formation of uridine-5'-carboxamide.</title>
        <authorList>
            <person name="Cai W."/>
            <person name="Goswami A."/>
            <person name="Yang Z."/>
            <person name="Liu X."/>
            <person name="Green K.D."/>
            <person name="Barnard-Britson S."/>
            <person name="Baba S."/>
            <person name="Funabashi M."/>
            <person name="Nonaka K."/>
            <person name="Sunkara M."/>
            <person name="Morris A.J."/>
            <person name="Spork A.P."/>
            <person name="Ducho C."/>
            <person name="Garneau-Tsodikova S."/>
            <person name="Thorson J.S."/>
            <person name="Van Lanen S.G."/>
        </authorList>
    </citation>
    <scope>NUCLEOTIDE SEQUENCE</scope>
    <source>
        <strain evidence="5">SANK 60206</strain>
    </source>
</reference>
<proteinExistence type="inferred from homology"/>
<keyword evidence="2" id="KW-0786">Thiamine pyrophosphate</keyword>
<dbReference type="EMBL" id="KP995196">
    <property type="protein sequence ID" value="AKC92656.1"/>
    <property type="molecule type" value="Genomic_DNA"/>
</dbReference>
<feature type="domain" description="Thiamine pyrophosphate enzyme TPP-binding" evidence="3">
    <location>
        <begin position="451"/>
        <end position="585"/>
    </location>
</feature>
<dbReference type="GO" id="GO:0050660">
    <property type="term" value="F:flavin adenine dinucleotide binding"/>
    <property type="evidence" value="ECO:0007669"/>
    <property type="project" value="TreeGrafter"/>
</dbReference>
<organism evidence="5">
    <name type="scientific">Amycolatopsis sp. SANK 60206</name>
    <dbReference type="NCBI Taxonomy" id="1642649"/>
    <lineage>
        <taxon>Bacteria</taxon>
        <taxon>Bacillati</taxon>
        <taxon>Actinomycetota</taxon>
        <taxon>Actinomycetes</taxon>
        <taxon>Pseudonocardiales</taxon>
        <taxon>Pseudonocardiaceae</taxon>
        <taxon>Amycolatopsis</taxon>
    </lineage>
</organism>
<dbReference type="CDD" id="cd07035">
    <property type="entry name" value="TPP_PYR_POX_like"/>
    <property type="match status" value="1"/>
</dbReference>
<dbReference type="PANTHER" id="PTHR18968:SF13">
    <property type="entry name" value="ACETOLACTATE SYNTHASE CATALYTIC SUBUNIT, MITOCHONDRIAL"/>
    <property type="match status" value="1"/>
</dbReference>
<name>A0A0E3USD1_9PSEU</name>
<dbReference type="GO" id="GO:0000287">
    <property type="term" value="F:magnesium ion binding"/>
    <property type="evidence" value="ECO:0007669"/>
    <property type="project" value="UniProtKB-ARBA"/>
</dbReference>
<dbReference type="GO" id="GO:0009099">
    <property type="term" value="P:L-valine biosynthetic process"/>
    <property type="evidence" value="ECO:0007669"/>
    <property type="project" value="TreeGrafter"/>
</dbReference>
<sequence length="612" mass="65044">MDLDERVAALVDQVIHSGVHLTGGEAVAVLLAAAGVQHVFAYGGTSELPLCDAVENIPGINLINGRGDRESAFMAAGSSLLRPNTGAAILHGARGLTNAAGALADARRNEAGTVFVVGLPSTGSSRFLPPHGENDLIATLGAFARWSWESPAVPDGESARRAAADEYVERMREAIITAGRQPWGPVLFGVPQDVTEARWVPLAALVGDRMPAEPDAPVADDVVADLIFAAQRPVVLIDDYALRSPGIRAALDRFSRLSGAVVTQVRYRRGLMLFERLHTSEVAHFIGWLNQYSAEHRGMLSDCDLLITVEDRNLYRRVVGELPACRKVAINSDPRKVLKNEYLRDEDVLVEGDPTAALEAFSDRIVAARGETPAPLSWSLPKLRGESRINPEPPAEIVNEARRQIVGAISGVLSGWSRPVVVDDSSMFGGLITEHYDDLPLGLRVFGGHGGFVGAGLGYAVGAAIGEPAARVLCILGDQAFTNSYQALIAAVRQRARLVIVVCNNGESVSLKKQGAASYGDVGRRYLDNDESFRYVEVARAHGVPAERVAVPVGESLETVGAAVAEFAAALERAAATDGPALVEIVLPADPSAWQGIWVVHGFEQAAPVSVG</sequence>
<dbReference type="InterPro" id="IPR045229">
    <property type="entry name" value="TPP_enz"/>
</dbReference>
<dbReference type="GO" id="GO:0030976">
    <property type="term" value="F:thiamine pyrophosphate binding"/>
    <property type="evidence" value="ECO:0007669"/>
    <property type="project" value="InterPro"/>
</dbReference>
<accession>A0A0E3USD1</accession>
<protein>
    <submittedName>
        <fullName evidence="5">Putative acetolactate synthase large subunit</fullName>
    </submittedName>
</protein>
<dbReference type="Gene3D" id="3.40.50.1220">
    <property type="entry name" value="TPP-binding domain"/>
    <property type="match status" value="1"/>
</dbReference>
<dbReference type="SUPFAM" id="SSF52518">
    <property type="entry name" value="Thiamin diphosphate-binding fold (THDP-binding)"/>
    <property type="match status" value="2"/>
</dbReference>
<dbReference type="SUPFAM" id="SSF52467">
    <property type="entry name" value="DHS-like NAD/FAD-binding domain"/>
    <property type="match status" value="1"/>
</dbReference>
<dbReference type="PANTHER" id="PTHR18968">
    <property type="entry name" value="THIAMINE PYROPHOSPHATE ENZYMES"/>
    <property type="match status" value="1"/>
</dbReference>
<evidence type="ECO:0000259" key="4">
    <source>
        <dbReference type="Pfam" id="PF02776"/>
    </source>
</evidence>
<dbReference type="Pfam" id="PF02775">
    <property type="entry name" value="TPP_enzyme_C"/>
    <property type="match status" value="1"/>
</dbReference>
<dbReference type="InterPro" id="IPR012001">
    <property type="entry name" value="Thiamin_PyroP_enz_TPP-bd_dom"/>
</dbReference>
<dbReference type="GO" id="GO:0003984">
    <property type="term" value="F:acetolactate synthase activity"/>
    <property type="evidence" value="ECO:0007669"/>
    <property type="project" value="TreeGrafter"/>
</dbReference>
<evidence type="ECO:0000256" key="1">
    <source>
        <dbReference type="ARBA" id="ARBA00007812"/>
    </source>
</evidence>
<evidence type="ECO:0000313" key="5">
    <source>
        <dbReference type="EMBL" id="AKC92656.1"/>
    </source>
</evidence>
<dbReference type="InterPro" id="IPR029061">
    <property type="entry name" value="THDP-binding"/>
</dbReference>